<name>K1R575_9ZZZZ</name>
<dbReference type="InterPro" id="IPR003601">
    <property type="entry name" value="Topo_IA_2"/>
</dbReference>
<dbReference type="SMART" id="SM00436">
    <property type="entry name" value="TOP1Bc"/>
    <property type="match status" value="1"/>
</dbReference>
<evidence type="ECO:0000259" key="1">
    <source>
        <dbReference type="SMART" id="SM00436"/>
    </source>
</evidence>
<keyword evidence="2" id="KW-0413">Isomerase</keyword>
<dbReference type="SUPFAM" id="SSF56712">
    <property type="entry name" value="Prokaryotic type I DNA topoisomerase"/>
    <property type="match status" value="1"/>
</dbReference>
<dbReference type="EMBL" id="AJWZ01011732">
    <property type="protein sequence ID" value="EKC44247.1"/>
    <property type="molecule type" value="Genomic_DNA"/>
</dbReference>
<proteinExistence type="predicted"/>
<sequence>MEDAAIREGFANLRPDSDYDALYQSALCRAKADWLVGINATRLFSMNGSCGCSREDENEREIFRFARKRGIS</sequence>
<evidence type="ECO:0000313" key="2">
    <source>
        <dbReference type="EMBL" id="EKC44247.1"/>
    </source>
</evidence>
<feature type="domain" description="DNA topoisomerase type IA" evidence="1">
    <location>
        <begin position="2"/>
        <end position="64"/>
    </location>
</feature>
<dbReference type="GO" id="GO:0006265">
    <property type="term" value="P:DNA topological change"/>
    <property type="evidence" value="ECO:0007669"/>
    <property type="project" value="InterPro"/>
</dbReference>
<dbReference type="InterPro" id="IPR023405">
    <property type="entry name" value="Topo_IA_core_domain"/>
</dbReference>
<accession>K1R575</accession>
<organism evidence="2">
    <name type="scientific">human gut metagenome</name>
    <dbReference type="NCBI Taxonomy" id="408170"/>
    <lineage>
        <taxon>unclassified sequences</taxon>
        <taxon>metagenomes</taxon>
        <taxon>organismal metagenomes</taxon>
    </lineage>
</organism>
<dbReference type="GO" id="GO:0003916">
    <property type="term" value="F:DNA topoisomerase activity"/>
    <property type="evidence" value="ECO:0007669"/>
    <property type="project" value="InterPro"/>
</dbReference>
<comment type="caution">
    <text evidence="2">The sequence shown here is derived from an EMBL/GenBank/DDBJ whole genome shotgun (WGS) entry which is preliminary data.</text>
</comment>
<dbReference type="InterPro" id="IPR013824">
    <property type="entry name" value="Topo_IA_cen_sub1"/>
</dbReference>
<reference evidence="2" key="1">
    <citation type="journal article" date="2013" name="Environ. Microbiol.">
        <title>Microbiota from the distal guts of lean and obese adolescents exhibit partial functional redundancy besides clear differences in community structure.</title>
        <authorList>
            <person name="Ferrer M."/>
            <person name="Ruiz A."/>
            <person name="Lanza F."/>
            <person name="Haange S.B."/>
            <person name="Oberbach A."/>
            <person name="Till H."/>
            <person name="Bargiela R."/>
            <person name="Campoy C."/>
            <person name="Segura M.T."/>
            <person name="Richter M."/>
            <person name="von Bergen M."/>
            <person name="Seifert J."/>
            <person name="Suarez A."/>
        </authorList>
    </citation>
    <scope>NUCLEOTIDE SEQUENCE</scope>
</reference>
<gene>
    <name evidence="2" type="ORF">OBE_17579</name>
</gene>
<dbReference type="Gene3D" id="1.10.460.10">
    <property type="entry name" value="Topoisomerase I, domain 2"/>
    <property type="match status" value="1"/>
</dbReference>
<feature type="non-terminal residue" evidence="2">
    <location>
        <position position="72"/>
    </location>
</feature>
<protein>
    <submittedName>
        <fullName evidence="2">DNA topoisomerase III</fullName>
    </submittedName>
</protein>
<dbReference type="GO" id="GO:0003677">
    <property type="term" value="F:DNA binding"/>
    <property type="evidence" value="ECO:0007669"/>
    <property type="project" value="InterPro"/>
</dbReference>
<dbReference type="AlphaFoldDB" id="K1R575"/>